<gene>
    <name evidence="2" type="ORF">C2869_06210</name>
</gene>
<keyword evidence="1" id="KW-1133">Transmembrane helix</keyword>
<dbReference type="EMBL" id="CP026604">
    <property type="protein sequence ID" value="AWB66056.1"/>
    <property type="molecule type" value="Genomic_DNA"/>
</dbReference>
<dbReference type="InterPro" id="IPR046659">
    <property type="entry name" value="DUF6768"/>
</dbReference>
<dbReference type="KEGG" id="cate:C2869_06210"/>
<accession>A0A2S0VPB9</accession>
<dbReference type="Pfam" id="PF20556">
    <property type="entry name" value="DUF6768"/>
    <property type="match status" value="1"/>
</dbReference>
<sequence length="124" mass="14411">MKLDDQIKQSLQQEAQQLDAILAQEPGIFGMINNSYRGALRIWLIIASVAGVIATLCFVWCGYQFVMAELAVDKVFWGVWFIVGLYIQAMIKLWFFMEMNRTSTVREIKRLELAVERLYARLEQ</sequence>
<proteinExistence type="predicted"/>
<dbReference type="Proteomes" id="UP000244441">
    <property type="component" value="Chromosome"/>
</dbReference>
<name>A0A2S0VPB9_9ALTE</name>
<evidence type="ECO:0000313" key="2">
    <source>
        <dbReference type="EMBL" id="AWB66056.1"/>
    </source>
</evidence>
<feature type="transmembrane region" description="Helical" evidence="1">
    <location>
        <begin position="77"/>
        <end position="96"/>
    </location>
</feature>
<feature type="transmembrane region" description="Helical" evidence="1">
    <location>
        <begin position="42"/>
        <end position="65"/>
    </location>
</feature>
<dbReference type="OrthoDB" id="6197105at2"/>
<evidence type="ECO:0000256" key="1">
    <source>
        <dbReference type="SAM" id="Phobius"/>
    </source>
</evidence>
<organism evidence="2 3">
    <name type="scientific">Saccharobesus litoralis</name>
    <dbReference type="NCBI Taxonomy" id="2172099"/>
    <lineage>
        <taxon>Bacteria</taxon>
        <taxon>Pseudomonadati</taxon>
        <taxon>Pseudomonadota</taxon>
        <taxon>Gammaproteobacteria</taxon>
        <taxon>Alteromonadales</taxon>
        <taxon>Alteromonadaceae</taxon>
        <taxon>Saccharobesus</taxon>
    </lineage>
</organism>
<keyword evidence="1" id="KW-0812">Transmembrane</keyword>
<keyword evidence="1" id="KW-0472">Membrane</keyword>
<dbReference type="RefSeq" id="WP_108602128.1">
    <property type="nucleotide sequence ID" value="NZ_CP026604.1"/>
</dbReference>
<dbReference type="AlphaFoldDB" id="A0A2S0VPB9"/>
<protein>
    <submittedName>
        <fullName evidence="2">Uncharacterized protein</fullName>
    </submittedName>
</protein>
<keyword evidence="3" id="KW-1185">Reference proteome</keyword>
<reference evidence="2 3" key="1">
    <citation type="submission" date="2018-01" db="EMBL/GenBank/DDBJ databases">
        <title>Genome sequence of a Cantenovulum-like bacteria.</title>
        <authorList>
            <person name="Tan W.R."/>
            <person name="Lau N.-S."/>
            <person name="Go F."/>
            <person name="Amirul A.-A.A."/>
        </authorList>
    </citation>
    <scope>NUCLEOTIDE SEQUENCE [LARGE SCALE GENOMIC DNA]</scope>
    <source>
        <strain evidence="2 3">CCB-QB4</strain>
    </source>
</reference>
<evidence type="ECO:0000313" key="3">
    <source>
        <dbReference type="Proteomes" id="UP000244441"/>
    </source>
</evidence>